<evidence type="ECO:0000313" key="1">
    <source>
        <dbReference type="EMBL" id="KAJ3499398.1"/>
    </source>
</evidence>
<evidence type="ECO:0000313" key="2">
    <source>
        <dbReference type="Proteomes" id="UP001148737"/>
    </source>
</evidence>
<protein>
    <submittedName>
        <fullName evidence="1">Uncharacterized protein</fullName>
    </submittedName>
</protein>
<sequence length="522" mass="58067">MSSADAKPCWECFKKRRVCDFSRPSCLKCVSRCLRCPGYDQKPLKWLQPGQTRSKGRRAKDEAGQMVLHDSPTVPPSLPAQGTEPVQAAMYYNSMVCPDLEALGGAGEGSSYFVPLFAVAYMPPASHETMICTSLGHRLLQMGYNAQSKDAIVVARRLQTHRGNAMRFLSEMIANPSFQYGDQTLGAIVIFLLSDIQHSIAPTWSYHNEGAHALIRAQGGLRECILAKPNMGHLYRYFLLYDLYTMAYPEVLLTTDHSTDIMGATTTPHLTTQKTERQIAVIDLLKQVYGLGLITSVACDHYLIRLIVLINHQRALHAMERPSAAEAFSSMLAILDQIRAFSVEDWVVDISVAQASWGRNKLRSSEQRRESDPTWNWGPVGKAYQAAVALYCISSLADVDEIAKNSVSGAFHRVSEVLLLKESCRRSLLGNLKEIATDPISQLRKLVFWPVFMAGVSSDDDEDGARTFVLTELLHISRSLGTAAALIAHGFLEKQWASATAKHSSNFQTWDDLFDRPFIFAL</sequence>
<dbReference type="Proteomes" id="UP001148737">
    <property type="component" value="Unassembled WGS sequence"/>
</dbReference>
<organism evidence="1 2">
    <name type="scientific">Lecanicillium saksenae</name>
    <dbReference type="NCBI Taxonomy" id="468837"/>
    <lineage>
        <taxon>Eukaryota</taxon>
        <taxon>Fungi</taxon>
        <taxon>Dikarya</taxon>
        <taxon>Ascomycota</taxon>
        <taxon>Pezizomycotina</taxon>
        <taxon>Sordariomycetes</taxon>
        <taxon>Hypocreomycetidae</taxon>
        <taxon>Hypocreales</taxon>
        <taxon>Cordycipitaceae</taxon>
        <taxon>Lecanicillium</taxon>
    </lineage>
</organism>
<comment type="caution">
    <text evidence="1">The sequence shown here is derived from an EMBL/GenBank/DDBJ whole genome shotgun (WGS) entry which is preliminary data.</text>
</comment>
<name>A0ACC1R8J4_9HYPO</name>
<dbReference type="EMBL" id="JANAKD010000012">
    <property type="protein sequence ID" value="KAJ3499398.1"/>
    <property type="molecule type" value="Genomic_DNA"/>
</dbReference>
<gene>
    <name evidence="1" type="ORF">NLG97_g374</name>
</gene>
<proteinExistence type="predicted"/>
<keyword evidence="2" id="KW-1185">Reference proteome</keyword>
<accession>A0ACC1R8J4</accession>
<reference evidence="1" key="1">
    <citation type="submission" date="2022-07" db="EMBL/GenBank/DDBJ databases">
        <title>Genome Sequence of Lecanicillium saksenae.</title>
        <authorList>
            <person name="Buettner E."/>
        </authorList>
    </citation>
    <scope>NUCLEOTIDE SEQUENCE</scope>
    <source>
        <strain evidence="1">VT-O1</strain>
    </source>
</reference>